<evidence type="ECO:0000256" key="2">
    <source>
        <dbReference type="ARBA" id="ARBA00022801"/>
    </source>
</evidence>
<dbReference type="Pfam" id="PF00271">
    <property type="entry name" value="Helicase_C"/>
    <property type="match status" value="1"/>
</dbReference>
<dbReference type="EnsemblMetazoa" id="CLYHEMT017696.1">
    <property type="protein sequence ID" value="CLYHEMP017696.1"/>
    <property type="gene ID" value="CLYHEMG017696"/>
</dbReference>
<keyword evidence="4" id="KW-0067">ATP-binding</keyword>
<dbReference type="GO" id="GO:0003676">
    <property type="term" value="F:nucleic acid binding"/>
    <property type="evidence" value="ECO:0007669"/>
    <property type="project" value="InterPro"/>
</dbReference>
<dbReference type="AlphaFoldDB" id="A0A7M5X4K1"/>
<dbReference type="PANTHER" id="PTHR47960">
    <property type="entry name" value="DEAD-BOX ATP-DEPENDENT RNA HELICASE 50"/>
    <property type="match status" value="1"/>
</dbReference>
<dbReference type="SMART" id="SM00487">
    <property type="entry name" value="DEXDc"/>
    <property type="match status" value="1"/>
</dbReference>
<evidence type="ECO:0000256" key="5">
    <source>
        <dbReference type="SAM" id="MobiDB-lite"/>
    </source>
</evidence>
<keyword evidence="1" id="KW-0547">Nucleotide-binding</keyword>
<dbReference type="InterPro" id="IPR014001">
    <property type="entry name" value="Helicase_ATP-bd"/>
</dbReference>
<dbReference type="InterPro" id="IPR011545">
    <property type="entry name" value="DEAD/DEAH_box_helicase_dom"/>
</dbReference>
<evidence type="ECO:0000259" key="7">
    <source>
        <dbReference type="PROSITE" id="PS51194"/>
    </source>
</evidence>
<evidence type="ECO:0000256" key="3">
    <source>
        <dbReference type="ARBA" id="ARBA00022806"/>
    </source>
</evidence>
<dbReference type="CDD" id="cd18787">
    <property type="entry name" value="SF2_C_DEAD"/>
    <property type="match status" value="1"/>
</dbReference>
<dbReference type="PROSITE" id="PS51194">
    <property type="entry name" value="HELICASE_CTER"/>
    <property type="match status" value="1"/>
</dbReference>
<evidence type="ECO:0000313" key="8">
    <source>
        <dbReference type="EnsemblMetazoa" id="CLYHEMP017696.1"/>
    </source>
</evidence>
<dbReference type="Pfam" id="PF00270">
    <property type="entry name" value="DEAD"/>
    <property type="match status" value="1"/>
</dbReference>
<keyword evidence="3" id="KW-0347">Helicase</keyword>
<dbReference type="GO" id="GO:0005524">
    <property type="term" value="F:ATP binding"/>
    <property type="evidence" value="ECO:0007669"/>
    <property type="project" value="UniProtKB-KW"/>
</dbReference>
<evidence type="ECO:0000259" key="6">
    <source>
        <dbReference type="PROSITE" id="PS51192"/>
    </source>
</evidence>
<dbReference type="InterPro" id="IPR001650">
    <property type="entry name" value="Helicase_C-like"/>
</dbReference>
<keyword evidence="2" id="KW-0378">Hydrolase</keyword>
<sequence>VIPYQDFQMYLKVITNLNYLKYLPNEQRLTFIRGMARRARKVDIIKPKIDINKPVDRISKGDKNIVFSSTKNQNKIHHSEKDLRTFETLNLRSDVIQGLGSLEVVNPTIIQMLSIPMINNRKNIFCAAQTGSGKTLVYAAPIISHLKNNSDDGFINRLSRPRALVVAPSRELASQILKIFKSISHHAPIRSLGLIGQHQKKWTRDYLKGIVDVVVGTPNTILKYHQRGRLLLSDLQYLVIDEADTMMDENFRKVTTEILQSCQFTESNLNSRNDTQAILTAATLPPKGILSKYQRYIKDLEICQSNLHKVLPNIKHSFNKTTEDQKIPLVIKRLENLLKRPSRKCVIFCNNSKTCNFVSIKLQEENIEHSKLHGNMNPQVRSKDYDKFVKNETRVLVCTDVASRGLDSSEITVVINYDCPFNTTDYLHRSGRTGRATEQFPGEGEIVTFITQNKQVIFAHKIQEAAMKNKSLDDDIRSKKTPSKKKYQQQMLEYEQQKKKTSKK</sequence>
<accession>A0A7M5X4K1</accession>
<feature type="region of interest" description="Disordered" evidence="5">
    <location>
        <begin position="469"/>
        <end position="504"/>
    </location>
</feature>
<feature type="domain" description="Helicase C-terminal" evidence="7">
    <location>
        <begin position="329"/>
        <end position="493"/>
    </location>
</feature>
<name>A0A7M5X4K1_9CNID</name>
<dbReference type="OrthoDB" id="10256233at2759"/>
<proteinExistence type="predicted"/>
<keyword evidence="9" id="KW-1185">Reference proteome</keyword>
<dbReference type="Gene3D" id="3.40.50.300">
    <property type="entry name" value="P-loop containing nucleotide triphosphate hydrolases"/>
    <property type="match status" value="2"/>
</dbReference>
<dbReference type="InterPro" id="IPR027417">
    <property type="entry name" value="P-loop_NTPase"/>
</dbReference>
<dbReference type="Proteomes" id="UP000594262">
    <property type="component" value="Unplaced"/>
</dbReference>
<dbReference type="InterPro" id="IPR044742">
    <property type="entry name" value="DEAD/DEAH_RhlB"/>
</dbReference>
<dbReference type="SUPFAM" id="SSF52540">
    <property type="entry name" value="P-loop containing nucleoside triphosphate hydrolases"/>
    <property type="match status" value="1"/>
</dbReference>
<dbReference type="PROSITE" id="PS51192">
    <property type="entry name" value="HELICASE_ATP_BIND_1"/>
    <property type="match status" value="1"/>
</dbReference>
<evidence type="ECO:0000313" key="9">
    <source>
        <dbReference type="Proteomes" id="UP000594262"/>
    </source>
</evidence>
<reference evidence="8" key="1">
    <citation type="submission" date="2021-01" db="UniProtKB">
        <authorList>
            <consortium name="EnsemblMetazoa"/>
        </authorList>
    </citation>
    <scope>IDENTIFICATION</scope>
</reference>
<feature type="domain" description="Helicase ATP-binding" evidence="6">
    <location>
        <begin position="115"/>
        <end position="302"/>
    </location>
</feature>
<evidence type="ECO:0000256" key="1">
    <source>
        <dbReference type="ARBA" id="ARBA00022741"/>
    </source>
</evidence>
<dbReference type="GO" id="GO:0016787">
    <property type="term" value="F:hydrolase activity"/>
    <property type="evidence" value="ECO:0007669"/>
    <property type="project" value="UniProtKB-KW"/>
</dbReference>
<evidence type="ECO:0008006" key="10">
    <source>
        <dbReference type="Google" id="ProtNLM"/>
    </source>
</evidence>
<dbReference type="GO" id="GO:0004386">
    <property type="term" value="F:helicase activity"/>
    <property type="evidence" value="ECO:0007669"/>
    <property type="project" value="UniProtKB-KW"/>
</dbReference>
<evidence type="ECO:0000256" key="4">
    <source>
        <dbReference type="ARBA" id="ARBA00022840"/>
    </source>
</evidence>
<organism evidence="8 9">
    <name type="scientific">Clytia hemisphaerica</name>
    <dbReference type="NCBI Taxonomy" id="252671"/>
    <lineage>
        <taxon>Eukaryota</taxon>
        <taxon>Metazoa</taxon>
        <taxon>Cnidaria</taxon>
        <taxon>Hydrozoa</taxon>
        <taxon>Hydroidolina</taxon>
        <taxon>Leptothecata</taxon>
        <taxon>Obeliida</taxon>
        <taxon>Clytiidae</taxon>
        <taxon>Clytia</taxon>
    </lineage>
</organism>
<dbReference type="CDD" id="cd00268">
    <property type="entry name" value="DEADc"/>
    <property type="match status" value="1"/>
</dbReference>
<protein>
    <recommendedName>
        <fullName evidence="10">RNA helicase</fullName>
    </recommendedName>
</protein>
<dbReference type="SMART" id="SM00490">
    <property type="entry name" value="HELICc"/>
    <property type="match status" value="1"/>
</dbReference>